<keyword evidence="5" id="KW-1185">Reference proteome</keyword>
<feature type="domain" description="Beta-lactamase-related" evidence="2">
    <location>
        <begin position="1"/>
        <end position="306"/>
    </location>
</feature>
<dbReference type="Gene3D" id="3.40.710.10">
    <property type="entry name" value="DD-peptidase/beta-lactamase superfamily"/>
    <property type="match status" value="1"/>
</dbReference>
<dbReference type="Pfam" id="PF00144">
    <property type="entry name" value="Beta-lactamase"/>
    <property type="match status" value="1"/>
</dbReference>
<sequence>MSKAMVAALAGIVASTGGIDLYASVQSYLPEFACHETSLDDQVTIIDLLSHRTGITNFDPIWLGSHNSLLLGRDETTKTFSTLKQNEPFRASFLYNNWGYELVAKILETVTGDPLHVLLHEKIFKPLQMTRTSTLWDLDESNSAKSYGVQQDQTPVEIDRPELGQGTLMEAAGGIKSTMEDLTRFYSSYIFAVNDQVISGSNSTPGSIFHHCRDLVTNHARFPGQSLREQGYGAGWARSQLPGQLGRISLNPSIGSEPIVGKGSESQLVLYHHGSMPGSTSCVYLIPELDAFIVVLQNSLAPIDTADFVSQHLLEGLLNTKIPNDNKQLATDFTTISLGHMDRLKRELDMNMKIGASPKPLAEYVGRYWNRIGNFFIEVSDRNGGLSMSFQGRPFEIFELAHYHDDIFSWWMPYNEVTHRGRFITDYLASYYLISFSSTDGEGLNCLKWAWNPNMNTDIGEFLSREG</sequence>
<dbReference type="PANTHER" id="PTHR46825:SF14">
    <property type="entry name" value="BETA-LACTAMASE-RELATED DOMAIN-CONTAINING PROTEIN"/>
    <property type="match status" value="1"/>
</dbReference>
<feature type="domain" description="Peptidase S12 Pab87-related C-terminal" evidence="3">
    <location>
        <begin position="353"/>
        <end position="453"/>
    </location>
</feature>
<organism evidence="4 5">
    <name type="scientific">Penicillium olsonii</name>
    <dbReference type="NCBI Taxonomy" id="99116"/>
    <lineage>
        <taxon>Eukaryota</taxon>
        <taxon>Fungi</taxon>
        <taxon>Dikarya</taxon>
        <taxon>Ascomycota</taxon>
        <taxon>Pezizomycotina</taxon>
        <taxon>Eurotiomycetes</taxon>
        <taxon>Eurotiomycetidae</taxon>
        <taxon>Eurotiales</taxon>
        <taxon>Aspergillaceae</taxon>
        <taxon>Penicillium</taxon>
    </lineage>
</organism>
<accession>A0A9W4HMA3</accession>
<evidence type="ECO:0000256" key="1">
    <source>
        <dbReference type="ARBA" id="ARBA00038215"/>
    </source>
</evidence>
<dbReference type="InterPro" id="IPR001466">
    <property type="entry name" value="Beta-lactam-related"/>
</dbReference>
<dbReference type="EMBL" id="CAJVOS010000016">
    <property type="protein sequence ID" value="CAG8057758.1"/>
    <property type="molecule type" value="Genomic_DNA"/>
</dbReference>
<evidence type="ECO:0000259" key="2">
    <source>
        <dbReference type="Pfam" id="PF00144"/>
    </source>
</evidence>
<dbReference type="OrthoDB" id="5946976at2759"/>
<proteinExistence type="inferred from homology"/>
<dbReference type="PANTHER" id="PTHR46825">
    <property type="entry name" value="D-ALANYL-D-ALANINE-CARBOXYPEPTIDASE/ENDOPEPTIDASE AMPH"/>
    <property type="match status" value="1"/>
</dbReference>
<dbReference type="Gene3D" id="2.40.128.600">
    <property type="match status" value="1"/>
</dbReference>
<comment type="caution">
    <text evidence="4">The sequence shown here is derived from an EMBL/GenBank/DDBJ whole genome shotgun (WGS) entry which is preliminary data.</text>
</comment>
<dbReference type="AlphaFoldDB" id="A0A9W4HMA3"/>
<reference evidence="4" key="1">
    <citation type="submission" date="2021-07" db="EMBL/GenBank/DDBJ databases">
        <authorList>
            <person name="Branca A.L. A."/>
        </authorList>
    </citation>
    <scope>NUCLEOTIDE SEQUENCE</scope>
</reference>
<protein>
    <recommendedName>
        <fullName evidence="6">Beta-lactamase/transpeptidase-like protein</fullName>
    </recommendedName>
</protein>
<dbReference type="InterPro" id="IPR050491">
    <property type="entry name" value="AmpC-like"/>
</dbReference>
<evidence type="ECO:0000259" key="3">
    <source>
        <dbReference type="Pfam" id="PF11954"/>
    </source>
</evidence>
<dbReference type="InterPro" id="IPR021860">
    <property type="entry name" value="Peptidase_S12_Pab87-rel_C"/>
</dbReference>
<name>A0A9W4HMA3_PENOL</name>
<dbReference type="Pfam" id="PF11954">
    <property type="entry name" value="DUF3471"/>
    <property type="match status" value="1"/>
</dbReference>
<dbReference type="SUPFAM" id="SSF56601">
    <property type="entry name" value="beta-lactamase/transpeptidase-like"/>
    <property type="match status" value="1"/>
</dbReference>
<evidence type="ECO:0000313" key="5">
    <source>
        <dbReference type="Proteomes" id="UP001153618"/>
    </source>
</evidence>
<dbReference type="InterPro" id="IPR012338">
    <property type="entry name" value="Beta-lactam/transpept-like"/>
</dbReference>
<evidence type="ECO:0000313" key="4">
    <source>
        <dbReference type="EMBL" id="CAG8057758.1"/>
    </source>
</evidence>
<comment type="similarity">
    <text evidence="1">Belongs to the peptidase S12 family.</text>
</comment>
<gene>
    <name evidence="4" type="ORF">POLS_LOCUS3453</name>
</gene>
<dbReference type="Proteomes" id="UP001153618">
    <property type="component" value="Unassembled WGS sequence"/>
</dbReference>
<evidence type="ECO:0008006" key="6">
    <source>
        <dbReference type="Google" id="ProtNLM"/>
    </source>
</evidence>